<reference evidence="1" key="1">
    <citation type="submission" date="2021-05" db="EMBL/GenBank/DDBJ databases">
        <authorList>
            <person name="Alioto T."/>
            <person name="Alioto T."/>
            <person name="Gomez Garrido J."/>
        </authorList>
    </citation>
    <scope>NUCLEOTIDE SEQUENCE</scope>
</reference>
<organism evidence="1">
    <name type="scientific">Culex pipiens</name>
    <name type="common">House mosquito</name>
    <dbReference type="NCBI Taxonomy" id="7175"/>
    <lineage>
        <taxon>Eukaryota</taxon>
        <taxon>Metazoa</taxon>
        <taxon>Ecdysozoa</taxon>
        <taxon>Arthropoda</taxon>
        <taxon>Hexapoda</taxon>
        <taxon>Insecta</taxon>
        <taxon>Pterygota</taxon>
        <taxon>Neoptera</taxon>
        <taxon>Endopterygota</taxon>
        <taxon>Diptera</taxon>
        <taxon>Nematocera</taxon>
        <taxon>Culicoidea</taxon>
        <taxon>Culicidae</taxon>
        <taxon>Culicinae</taxon>
        <taxon>Culicini</taxon>
        <taxon>Culex</taxon>
        <taxon>Culex</taxon>
    </lineage>
</organism>
<accession>A0A8D8BHQ3</accession>
<sequence length="134" mass="15275">MEGFDDEGGGELGSFRAKKHDHWYFLFQNLNLEESLATYFASRFTSLALRIPPFGASNTLRHVSSFSGSIRGILTVKLLVYFIDVFVELLRESFRTVCAHDFSFSAHGATNLLSSSLRFLLSECFHFHLNRNPF</sequence>
<evidence type="ECO:0000313" key="1">
    <source>
        <dbReference type="EMBL" id="CAG6475652.1"/>
    </source>
</evidence>
<proteinExistence type="predicted"/>
<protein>
    <submittedName>
        <fullName evidence="1">(northern house mosquito) hypothetical protein</fullName>
    </submittedName>
</protein>
<dbReference type="AlphaFoldDB" id="A0A8D8BHQ3"/>
<dbReference type="EMBL" id="HBUE01077057">
    <property type="protein sequence ID" value="CAG6475652.1"/>
    <property type="molecule type" value="Transcribed_RNA"/>
</dbReference>
<name>A0A8D8BHQ3_CULPI</name>